<dbReference type="RefSeq" id="WP_189972052.1">
    <property type="nucleotide sequence ID" value="NZ_BMVL01000009.1"/>
</dbReference>
<dbReference type="Proteomes" id="UP001519310">
    <property type="component" value="Unassembled WGS sequence"/>
</dbReference>
<feature type="region of interest" description="Disordered" evidence="1">
    <location>
        <begin position="1"/>
        <end position="35"/>
    </location>
</feature>
<evidence type="ECO:0000256" key="2">
    <source>
        <dbReference type="SAM" id="Phobius"/>
    </source>
</evidence>
<keyword evidence="2" id="KW-0472">Membrane</keyword>
<evidence type="ECO:0000313" key="4">
    <source>
        <dbReference type="EMBL" id="MBP2039706.1"/>
    </source>
</evidence>
<comment type="caution">
    <text evidence="4">The sequence shown here is derived from an EMBL/GenBank/DDBJ whole genome shotgun (WGS) entry which is preliminary data.</text>
</comment>
<keyword evidence="2" id="KW-1133">Transmembrane helix</keyword>
<proteinExistence type="predicted"/>
<evidence type="ECO:0000259" key="3">
    <source>
        <dbReference type="Pfam" id="PF26056"/>
    </source>
</evidence>
<dbReference type="Pfam" id="PF26056">
    <property type="entry name" value="DUF8017"/>
    <property type="match status" value="1"/>
</dbReference>
<dbReference type="InterPro" id="IPR058330">
    <property type="entry name" value="DUF8017"/>
</dbReference>
<evidence type="ECO:0000256" key="1">
    <source>
        <dbReference type="SAM" id="MobiDB-lite"/>
    </source>
</evidence>
<feature type="transmembrane region" description="Helical" evidence="2">
    <location>
        <begin position="37"/>
        <end position="60"/>
    </location>
</feature>
<organism evidence="4 5">
    <name type="scientific">Streptomyces avidinii</name>
    <dbReference type="NCBI Taxonomy" id="1895"/>
    <lineage>
        <taxon>Bacteria</taxon>
        <taxon>Bacillati</taxon>
        <taxon>Actinomycetota</taxon>
        <taxon>Actinomycetes</taxon>
        <taxon>Kitasatosporales</taxon>
        <taxon>Streptomycetaceae</taxon>
        <taxon>Streptomyces</taxon>
    </lineage>
</organism>
<keyword evidence="5" id="KW-1185">Reference proteome</keyword>
<protein>
    <recommendedName>
        <fullName evidence="3">DUF8017 domain-containing protein</fullName>
    </recommendedName>
</protein>
<sequence>MENPYPQPDRPGGLYQPPPFRPPQEPGGRGRSSRKKVVAGICALTALAVTAAATGVALGVRENRAREAAVPPASAADPTKPQVAGWKTVVNPKHGTAFDVPPQWEVLEPTVFSGHTDSKDREKVLIGHTAPAFYKSKWCSIDADGDGQVSDVRLANVGTKGAAGAKNAAEIAEKEAPTWVYAAYTQPDKSAVKTDKPVAYTTRSGVSGSYVKARSTGVPRTNHCAGDGQAVVFGFKNSRGDLVSWDFYGRTGVPGAVDDALIMRVLSTVRLAGDPKEP</sequence>
<feature type="domain" description="DUF8017" evidence="3">
    <location>
        <begin position="79"/>
        <end position="273"/>
    </location>
</feature>
<dbReference type="EMBL" id="JAGGLQ010000013">
    <property type="protein sequence ID" value="MBP2039706.1"/>
    <property type="molecule type" value="Genomic_DNA"/>
</dbReference>
<keyword evidence="2" id="KW-0812">Transmembrane</keyword>
<reference evidence="4 5" key="1">
    <citation type="submission" date="2021-03" db="EMBL/GenBank/DDBJ databases">
        <title>Genomic Encyclopedia of Type Strains, Phase IV (KMG-IV): sequencing the most valuable type-strain genomes for metagenomic binning, comparative biology and taxonomic classification.</title>
        <authorList>
            <person name="Goeker M."/>
        </authorList>
    </citation>
    <scope>NUCLEOTIDE SEQUENCE [LARGE SCALE GENOMIC DNA]</scope>
    <source>
        <strain evidence="4 5">DSM 40526</strain>
    </source>
</reference>
<gene>
    <name evidence="4" type="ORF">J2Z77_005554</name>
</gene>
<feature type="compositionally biased region" description="Pro residues" evidence="1">
    <location>
        <begin position="16"/>
        <end position="25"/>
    </location>
</feature>
<accession>A0ABS4LCC8</accession>
<evidence type="ECO:0000313" key="5">
    <source>
        <dbReference type="Proteomes" id="UP001519310"/>
    </source>
</evidence>
<name>A0ABS4LCC8_STRAV</name>